<dbReference type="RefSeq" id="WP_005918087.1">
    <property type="nucleotide sequence ID" value="NZ_BJMF01000003.1"/>
</dbReference>
<proteinExistence type="predicted"/>
<organism evidence="1 2">
    <name type="scientific">Pediococcus acidilactici</name>
    <dbReference type="NCBI Taxonomy" id="1254"/>
    <lineage>
        <taxon>Bacteria</taxon>
        <taxon>Bacillati</taxon>
        <taxon>Bacillota</taxon>
        <taxon>Bacilli</taxon>
        <taxon>Lactobacillales</taxon>
        <taxon>Lactobacillaceae</taxon>
        <taxon>Pediococcus</taxon>
        <taxon>Pediococcus acidilactici group</taxon>
    </lineage>
</organism>
<evidence type="ECO:0000313" key="1">
    <source>
        <dbReference type="EMBL" id="MDV2621655.1"/>
    </source>
</evidence>
<reference evidence="1" key="1">
    <citation type="journal article" date="2023" name="PeerJ">
        <title>Selection and evaluation of lactic acid bacteria from chicken feces in Thailand as potential probiotics.</title>
        <authorList>
            <person name="Khurajog B."/>
            <person name="Disastra Y."/>
            <person name="Lawwyne L.D."/>
            <person name="Sirichokchatchawan W."/>
            <person name="Niyomtham W."/>
            <person name="Yindee J."/>
            <person name="Hampson D.J."/>
            <person name="Prapasarakul N."/>
        </authorList>
    </citation>
    <scope>NUCLEOTIDE SEQUENCE</scope>
    <source>
        <strain evidence="1">BF9</strain>
    </source>
</reference>
<protein>
    <submittedName>
        <fullName evidence="1">Uncharacterized protein</fullName>
    </submittedName>
</protein>
<evidence type="ECO:0000313" key="2">
    <source>
        <dbReference type="Proteomes" id="UP001280897"/>
    </source>
</evidence>
<sequence length="137" mass="15274">MTTEGNFENINVTLGDPAFDAMLMQLNHEVNSSNASEYNFMGNLTQEVGDQVWAVPAYLSEDYALFFLYTAIETGDWVVAFSEGTQTDGQFNLGTPLTTGQGLNRLYEKNPNRAKMVLSFVNDLEKAGEGVWRMVEL</sequence>
<comment type="caution">
    <text evidence="1">The sequence shown here is derived from an EMBL/GenBank/DDBJ whole genome shotgun (WGS) entry which is preliminary data.</text>
</comment>
<dbReference type="AlphaFoldDB" id="A0AAN6BGB3"/>
<dbReference type="KEGG" id="paci:A4V11_04700"/>
<name>A0AAN6BGB3_PEDAC</name>
<dbReference type="Proteomes" id="UP001280897">
    <property type="component" value="Unassembled WGS sequence"/>
</dbReference>
<dbReference type="EMBL" id="JAWJAV010000004">
    <property type="protein sequence ID" value="MDV2621655.1"/>
    <property type="molecule type" value="Genomic_DNA"/>
</dbReference>
<accession>A0AAN6BGB3</accession>
<dbReference type="GeneID" id="57366457"/>
<gene>
    <name evidence="1" type="ORF">R0G89_07915</name>
</gene>
<reference evidence="1" key="2">
    <citation type="submission" date="2023-10" db="EMBL/GenBank/DDBJ databases">
        <authorList>
            <person name="Khurajog B."/>
        </authorList>
    </citation>
    <scope>NUCLEOTIDE SEQUENCE</scope>
    <source>
        <strain evidence="1">BF9</strain>
    </source>
</reference>